<name>S0EWA1_CHTCT</name>
<accession>S0EWA1</accession>
<sequence>MRARALFSLSILMNLLLVLPCWGQDSQNLHSALLRVPANAKEEQLKALHQALFIEGHVLKDVYAYQCPRVIVAPGARIDGAIKLFQGPTTLEISPKAIVHEVALFESARKTKPLKTIHPTPNLRVTCFFKSTPNRGYILNERSDSLGSSSATTVNMMTDGDASTYLPIGSPTLTNTIATYHAPADTESAPPSRPLTLLGLWLYGLLGTVILAGLAPRWAQNVSLTLLDRPREAVGHGIGSLLILLCTGVALGSLCATSYKLYIAPLAIAWVLLMFCGLGVGWLCGSAALMDKLIERFPKYAAYLTNWPRKAAAGITFLMVANLLLGIFGLSLIGVLAIAIVAVGGLGSAILWVRTRFHPIEGTDV</sequence>
<keyword evidence="1" id="KW-0472">Membrane</keyword>
<dbReference type="Proteomes" id="UP000014227">
    <property type="component" value="Chromosome I"/>
</dbReference>
<evidence type="ECO:0000256" key="1">
    <source>
        <dbReference type="SAM" id="Phobius"/>
    </source>
</evidence>
<dbReference type="InParanoid" id="S0EWA1"/>
<evidence type="ECO:0000313" key="2">
    <source>
        <dbReference type="EMBL" id="CCW35704.1"/>
    </source>
</evidence>
<feature type="transmembrane region" description="Helical" evidence="1">
    <location>
        <begin position="240"/>
        <end position="262"/>
    </location>
</feature>
<keyword evidence="3" id="KW-1185">Reference proteome</keyword>
<feature type="transmembrane region" description="Helical" evidence="1">
    <location>
        <begin position="200"/>
        <end position="219"/>
    </location>
</feature>
<dbReference type="HOGENOM" id="CLU_757987_0_0_0"/>
<dbReference type="RefSeq" id="WP_016483229.1">
    <property type="nucleotide sequence ID" value="NC_021487.1"/>
</dbReference>
<proteinExistence type="predicted"/>
<dbReference type="PATRIC" id="fig|1303518.3.peg.1951"/>
<protein>
    <submittedName>
        <fullName evidence="2">Uncharacterized protein</fullName>
    </submittedName>
</protein>
<organism evidence="2 3">
    <name type="scientific">Chthonomonas calidirosea (strain DSM 23976 / ICMP 18418 / T49)</name>
    <dbReference type="NCBI Taxonomy" id="1303518"/>
    <lineage>
        <taxon>Bacteria</taxon>
        <taxon>Bacillati</taxon>
        <taxon>Armatimonadota</taxon>
        <taxon>Chthonomonadia</taxon>
        <taxon>Chthonomonadales</taxon>
        <taxon>Chthonomonadaceae</taxon>
        <taxon>Chthonomonas</taxon>
    </lineage>
</organism>
<keyword evidence="1" id="KW-1133">Transmembrane helix</keyword>
<keyword evidence="1" id="KW-0812">Transmembrane</keyword>
<dbReference type="EMBL" id="HF951689">
    <property type="protein sequence ID" value="CCW35704.1"/>
    <property type="molecule type" value="Genomic_DNA"/>
</dbReference>
<reference evidence="3" key="1">
    <citation type="submission" date="2013-03" db="EMBL/GenBank/DDBJ databases">
        <title>Genome sequence of Chthonomonas calidirosea, the first sequenced genome from the Armatimonadetes phylum (formally candidate division OP10).</title>
        <authorList>
            <person name="Lee K.C.Y."/>
            <person name="Morgan X.C."/>
            <person name="Dunfield P.F."/>
            <person name="Tamas I."/>
            <person name="Houghton K.M."/>
            <person name="Vyssotski M."/>
            <person name="Ryan J.L.J."/>
            <person name="Lagutin K."/>
            <person name="McDonald I.R."/>
            <person name="Stott M.B."/>
        </authorList>
    </citation>
    <scope>NUCLEOTIDE SEQUENCE [LARGE SCALE GENOMIC DNA]</scope>
    <source>
        <strain evidence="3">DSM 23976 / ICMP 18418 / T49</strain>
    </source>
</reference>
<dbReference type="STRING" id="454171.CP488_02199"/>
<evidence type="ECO:0000313" key="3">
    <source>
        <dbReference type="Proteomes" id="UP000014227"/>
    </source>
</evidence>
<feature type="transmembrane region" description="Helical" evidence="1">
    <location>
        <begin position="335"/>
        <end position="353"/>
    </location>
</feature>
<dbReference type="AlphaFoldDB" id="S0EWA1"/>
<dbReference type="KEGG" id="ccz:CCALI_01895"/>
<feature type="transmembrane region" description="Helical" evidence="1">
    <location>
        <begin position="268"/>
        <end position="290"/>
    </location>
</feature>
<gene>
    <name evidence="2" type="ORF">CCALI_01895</name>
</gene>